<name>A0A371CB65_YARLL</name>
<dbReference type="InterPro" id="IPR039205">
    <property type="entry name" value="NDUFA11"/>
</dbReference>
<accession>A0A371CB65</accession>
<keyword evidence="6" id="KW-0472">Membrane</keyword>
<evidence type="ECO:0000256" key="2">
    <source>
        <dbReference type="ARBA" id="ARBA00022692"/>
    </source>
</evidence>
<evidence type="ECO:0007829" key="9">
    <source>
        <dbReference type="PDB" id="7B0N"/>
    </source>
</evidence>
<dbReference type="GO" id="GO:0005743">
    <property type="term" value="C:mitochondrial inner membrane"/>
    <property type="evidence" value="ECO:0007669"/>
    <property type="project" value="UniProtKB-SubCell"/>
</dbReference>
<dbReference type="VEuPathDB" id="FungiDB:YALI0_E11891g"/>
<gene>
    <name evidence="7" type="ORF">B0I71DRAFT_129038</name>
</gene>
<keyword evidence="3" id="KW-0999">Mitochondrion inner membrane</keyword>
<dbReference type="SMR" id="A0A371CB65"/>
<dbReference type="PANTHER" id="PTHR21382:SF1">
    <property type="entry name" value="NADH DEHYDROGENASE [UBIQUINONE] 1 ALPHA SUBCOMPLEX SUBUNIT 11"/>
    <property type="match status" value="1"/>
</dbReference>
<evidence type="ECO:0000256" key="4">
    <source>
        <dbReference type="ARBA" id="ARBA00022989"/>
    </source>
</evidence>
<dbReference type="VEuPathDB" id="FungiDB:YALI1_E14698g"/>
<keyword evidence="9" id="KW-0002">3D-structure</keyword>
<dbReference type="PDB" id="7B0N">
    <property type="method" value="EM"/>
    <property type="resolution" value="3.70 A"/>
    <property type="chains" value="Y=19-198"/>
</dbReference>
<dbReference type="EMBL" id="KZ858962">
    <property type="protein sequence ID" value="RDW27462.1"/>
    <property type="molecule type" value="Genomic_DNA"/>
</dbReference>
<dbReference type="GO" id="GO:0006120">
    <property type="term" value="P:mitochondrial electron transport, NADH to ubiquinone"/>
    <property type="evidence" value="ECO:0007669"/>
    <property type="project" value="InterPro"/>
</dbReference>
<keyword evidence="4" id="KW-1133">Transmembrane helix</keyword>
<evidence type="ECO:0000256" key="5">
    <source>
        <dbReference type="ARBA" id="ARBA00023128"/>
    </source>
</evidence>
<reference evidence="9" key="2">
    <citation type="journal article" date="2021" name="J. Biol. Chem.">
        <title>A conserved arginine residue is critical for stabilizing the N2 FeS cluster in mitochondrial complex I.</title>
        <authorList>
            <person name="Hameedi M.A."/>
            <person name="Grba D.N."/>
            <person name="Richardson K.H."/>
            <person name="Jones A.J.Y."/>
            <person name="Song W."/>
            <person name="Roessler M.M."/>
            <person name="Wright J.J."/>
            <person name="Hirst J."/>
        </authorList>
    </citation>
    <scope>STRUCTURE BY ELECTRON MICROSCOPY (3.70 ANGSTROMS) OF 19-198</scope>
</reference>
<comment type="subcellular location">
    <subcellularLocation>
        <location evidence="1">Mitochondrion inner membrane</location>
        <topology evidence="1">Multi-pass membrane protein</topology>
    </subcellularLocation>
</comment>
<evidence type="ECO:0000313" key="7">
    <source>
        <dbReference type="EMBL" id="RDW27462.1"/>
    </source>
</evidence>
<keyword evidence="5" id="KW-0496">Mitochondrion</keyword>
<reference evidence="7 8" key="1">
    <citation type="submission" date="2018-07" db="EMBL/GenBank/DDBJ databases">
        <title>Draft Genome Assemblies for Five Robust Yarrowia lipolytica Strains Exhibiting High Lipid Production and Pentose Sugar Utilization and Sugar Alcohol Secretion from Undetoxified Lignocellulosic Biomass Hydrolysates.</title>
        <authorList>
            <consortium name="DOE Joint Genome Institute"/>
            <person name="Walker C."/>
            <person name="Ryu S."/>
            <person name="Na H."/>
            <person name="Zane M."/>
            <person name="LaButti K."/>
            <person name="Lipzen A."/>
            <person name="Haridas S."/>
            <person name="Barry K."/>
            <person name="Grigoriev I.V."/>
            <person name="Quarterman J."/>
            <person name="Slininger P."/>
            <person name="Dien B."/>
            <person name="Trinh C.T."/>
        </authorList>
    </citation>
    <scope>NUCLEOTIDE SEQUENCE [LARGE SCALE GENOMIC DNA]</scope>
    <source>
        <strain evidence="7 8">YB392</strain>
    </source>
</reference>
<dbReference type="EMDB" id="EMD-4874"/>
<dbReference type="EMDB" id="EMD-4872"/>
<evidence type="ECO:0000256" key="3">
    <source>
        <dbReference type="ARBA" id="ARBA00022792"/>
    </source>
</evidence>
<dbReference type="PANTHER" id="PTHR21382">
    <property type="entry name" value="NADH-UBIQUINONE OXIDOREDUCTASE SUBUNIT"/>
    <property type="match status" value="1"/>
</dbReference>
<evidence type="ECO:0000313" key="8">
    <source>
        <dbReference type="Proteomes" id="UP000256601"/>
    </source>
</evidence>
<keyword evidence="2" id="KW-0812">Transmembrane</keyword>
<dbReference type="EMDB" id="EMD-11969"/>
<dbReference type="GO" id="GO:0045271">
    <property type="term" value="C:respiratory chain complex I"/>
    <property type="evidence" value="ECO:0007669"/>
    <property type="project" value="InterPro"/>
</dbReference>
<organism evidence="7 8">
    <name type="scientific">Yarrowia lipolytica</name>
    <name type="common">Candida lipolytica</name>
    <dbReference type="NCBI Taxonomy" id="4952"/>
    <lineage>
        <taxon>Eukaryota</taxon>
        <taxon>Fungi</taxon>
        <taxon>Dikarya</taxon>
        <taxon>Ascomycota</taxon>
        <taxon>Saccharomycotina</taxon>
        <taxon>Dipodascomycetes</taxon>
        <taxon>Dipodascales</taxon>
        <taxon>Dipodascales incertae sedis</taxon>
        <taxon>Yarrowia</taxon>
    </lineage>
</organism>
<dbReference type="EMDB" id="EMD-10815"/>
<dbReference type="AlphaFoldDB" id="A0A371CB65"/>
<dbReference type="EMDB" id="EMD-10711"/>
<evidence type="ECO:0000256" key="6">
    <source>
        <dbReference type="ARBA" id="ARBA00023136"/>
    </source>
</evidence>
<evidence type="ECO:0000256" key="1">
    <source>
        <dbReference type="ARBA" id="ARBA00004448"/>
    </source>
</evidence>
<dbReference type="Proteomes" id="UP000256601">
    <property type="component" value="Unassembled WGS sequence"/>
</dbReference>
<dbReference type="EMDB" id="EMD-4873"/>
<protein>
    <submittedName>
        <fullName evidence="7">Uncharacterized protein</fullName>
    </submittedName>
</protein>
<dbReference type="OMA" id="YWSGSIV"/>
<dbReference type="OrthoDB" id="1913277at2759"/>
<sequence>MSEHVHLPSPTFNTSSAGHFHPYNTLGLATQSAMVGLGAGVVAAAARNSLATGPRNILTTFSKSGGVVTIFTGASIAYVFTYCSAANLRERKDGWNHMWAGAATGAVLGARTKLVPAFIGWTVLCGAACGLFGWTGARFNADRKASLEQSPKGFVQEDAHQTFWEVVHRRPLSLTVEQLGEGRGINAVPIATATEAPN</sequence>
<proteinExistence type="evidence at protein level"/>